<protein>
    <submittedName>
        <fullName evidence="4">Reverse transcriptase domain-containing protein</fullName>
    </submittedName>
</protein>
<dbReference type="AlphaFoldDB" id="A0A0M3JJV3"/>
<evidence type="ECO:0000256" key="1">
    <source>
        <dbReference type="SAM" id="Phobius"/>
    </source>
</evidence>
<dbReference type="EMBL" id="UYRR01019182">
    <property type="protein sequence ID" value="VDK29816.1"/>
    <property type="molecule type" value="Genomic_DNA"/>
</dbReference>
<proteinExistence type="predicted"/>
<accession>A0A0M3JJV3</accession>
<dbReference type="WBParaSite" id="ASIM_0000792401-mRNA-1">
    <property type="protein sequence ID" value="ASIM_0000792401-mRNA-1"/>
    <property type="gene ID" value="ASIM_0000792401"/>
</dbReference>
<name>A0A0M3JJV3_ANISI</name>
<evidence type="ECO:0000313" key="2">
    <source>
        <dbReference type="EMBL" id="VDK29816.1"/>
    </source>
</evidence>
<dbReference type="InterPro" id="IPR047007">
    <property type="entry name" value="XRN1_D1_sf"/>
</dbReference>
<sequence length="193" mass="22140">MWEREIVFVLFLKDMLEVAFDLIDKEVHVDWPILKRALVHSIWTPNKKYTKEGEDIVCEELTEEEQSLYDGYVMSTRKREFERYGIEVNTNAGAPNKAVALVRRMLGVQYGVKKRKVVAIRQWCAVDDLRPVSLNLVVQVSCILGHCSVMNDEGENNKNINTNVIIIIDIVIIVIIIFIIVLLTVFCTCLGDI</sequence>
<dbReference type="Proteomes" id="UP000267096">
    <property type="component" value="Unassembled WGS sequence"/>
</dbReference>
<keyword evidence="1" id="KW-1133">Transmembrane helix</keyword>
<gene>
    <name evidence="2" type="ORF">ASIM_LOCUS7687</name>
</gene>
<keyword evidence="1" id="KW-0472">Membrane</keyword>
<organism evidence="4">
    <name type="scientific">Anisakis simplex</name>
    <name type="common">Herring worm</name>
    <dbReference type="NCBI Taxonomy" id="6269"/>
    <lineage>
        <taxon>Eukaryota</taxon>
        <taxon>Metazoa</taxon>
        <taxon>Ecdysozoa</taxon>
        <taxon>Nematoda</taxon>
        <taxon>Chromadorea</taxon>
        <taxon>Rhabditida</taxon>
        <taxon>Spirurina</taxon>
        <taxon>Ascaridomorpha</taxon>
        <taxon>Ascaridoidea</taxon>
        <taxon>Anisakidae</taxon>
        <taxon>Anisakis</taxon>
        <taxon>Anisakis simplex complex</taxon>
    </lineage>
</organism>
<feature type="transmembrane region" description="Helical" evidence="1">
    <location>
        <begin position="164"/>
        <end position="190"/>
    </location>
</feature>
<evidence type="ECO:0000313" key="4">
    <source>
        <dbReference type="WBParaSite" id="ASIM_0000792401-mRNA-1"/>
    </source>
</evidence>
<reference evidence="2 3" key="2">
    <citation type="submission" date="2018-11" db="EMBL/GenBank/DDBJ databases">
        <authorList>
            <consortium name="Pathogen Informatics"/>
        </authorList>
    </citation>
    <scope>NUCLEOTIDE SEQUENCE [LARGE SCALE GENOMIC DNA]</scope>
</reference>
<keyword evidence="1" id="KW-0812">Transmembrane</keyword>
<keyword evidence="3" id="KW-1185">Reference proteome</keyword>
<evidence type="ECO:0000313" key="3">
    <source>
        <dbReference type="Proteomes" id="UP000267096"/>
    </source>
</evidence>
<dbReference type="Gene3D" id="2.170.260.40">
    <property type="match status" value="1"/>
</dbReference>
<dbReference type="OrthoDB" id="372487at2759"/>
<reference evidence="4" key="1">
    <citation type="submission" date="2017-02" db="UniProtKB">
        <authorList>
            <consortium name="WormBaseParasite"/>
        </authorList>
    </citation>
    <scope>IDENTIFICATION</scope>
</reference>